<dbReference type="Proteomes" id="UP000192801">
    <property type="component" value="Unassembled WGS sequence"/>
</dbReference>
<comment type="similarity">
    <text evidence="1">Belongs to the peptidase S13 family.</text>
</comment>
<evidence type="ECO:0000313" key="3">
    <source>
        <dbReference type="EMBL" id="ORA63287.1"/>
    </source>
</evidence>
<keyword evidence="3" id="KW-0645">Protease</keyword>
<dbReference type="OrthoDB" id="56883at2"/>
<dbReference type="PRINTS" id="PR00922">
    <property type="entry name" value="DADACBPTASE3"/>
</dbReference>
<dbReference type="SUPFAM" id="SSF56601">
    <property type="entry name" value="beta-lactamase/transpeptidase-like"/>
    <property type="match status" value="1"/>
</dbReference>
<organism evidence="3 4">
    <name type="scientific">Mycolicibacterium insubricum</name>
    <dbReference type="NCBI Taxonomy" id="444597"/>
    <lineage>
        <taxon>Bacteria</taxon>
        <taxon>Bacillati</taxon>
        <taxon>Actinomycetota</taxon>
        <taxon>Actinomycetes</taxon>
        <taxon>Mycobacteriales</taxon>
        <taxon>Mycobacteriaceae</taxon>
        <taxon>Mycolicibacterium</taxon>
    </lineage>
</organism>
<name>A0A1X0CSY9_9MYCO</name>
<evidence type="ECO:0000256" key="1">
    <source>
        <dbReference type="ARBA" id="ARBA00006096"/>
    </source>
</evidence>
<dbReference type="GO" id="GO:0000270">
    <property type="term" value="P:peptidoglycan metabolic process"/>
    <property type="evidence" value="ECO:0007669"/>
    <property type="project" value="TreeGrafter"/>
</dbReference>
<dbReference type="STRING" id="444597.BST26_20470"/>
<proteinExistence type="inferred from homology"/>
<keyword evidence="2" id="KW-0378">Hydrolase</keyword>
<sequence length="141" mass="14170">GVDAVTSVLADAGVDLKGVSLRDSSGLSVDDRLTATTLDDLMVVASGTEHPKLRPLLDLLPIAGGSGTLSDRFIDTGTRASAGWLRAKTGSLTGTNTLAGVVTDRSGRVLTFAFLSNGGGPTGRVALDNLAAVLRTCGCGG</sequence>
<dbReference type="Gene3D" id="3.40.710.10">
    <property type="entry name" value="DD-peptidase/beta-lactamase superfamily"/>
    <property type="match status" value="1"/>
</dbReference>
<dbReference type="EMBL" id="MVHS01000083">
    <property type="protein sequence ID" value="ORA63287.1"/>
    <property type="molecule type" value="Genomic_DNA"/>
</dbReference>
<evidence type="ECO:0000313" key="4">
    <source>
        <dbReference type="Proteomes" id="UP000192801"/>
    </source>
</evidence>
<dbReference type="NCBIfam" id="TIGR00666">
    <property type="entry name" value="PBP4"/>
    <property type="match status" value="1"/>
</dbReference>
<dbReference type="GO" id="GO:0004185">
    <property type="term" value="F:serine-type carboxypeptidase activity"/>
    <property type="evidence" value="ECO:0007669"/>
    <property type="project" value="InterPro"/>
</dbReference>
<evidence type="ECO:0000256" key="2">
    <source>
        <dbReference type="ARBA" id="ARBA00022801"/>
    </source>
</evidence>
<dbReference type="AlphaFoldDB" id="A0A1X0CSY9"/>
<keyword evidence="3" id="KW-0121">Carboxypeptidase</keyword>
<dbReference type="PANTHER" id="PTHR30023:SF0">
    <property type="entry name" value="PENICILLIN-SENSITIVE CARBOXYPEPTIDASE A"/>
    <property type="match status" value="1"/>
</dbReference>
<dbReference type="RefSeq" id="WP_110810981.1">
    <property type="nucleotide sequence ID" value="NZ_MVHS01000083.1"/>
</dbReference>
<feature type="non-terminal residue" evidence="3">
    <location>
        <position position="1"/>
    </location>
</feature>
<dbReference type="Pfam" id="PF02113">
    <property type="entry name" value="Peptidase_S13"/>
    <property type="match status" value="1"/>
</dbReference>
<dbReference type="GO" id="GO:0006508">
    <property type="term" value="P:proteolysis"/>
    <property type="evidence" value="ECO:0007669"/>
    <property type="project" value="InterPro"/>
</dbReference>
<dbReference type="InterPro" id="IPR000667">
    <property type="entry name" value="Peptidase_S13"/>
</dbReference>
<keyword evidence="4" id="KW-1185">Reference proteome</keyword>
<dbReference type="PANTHER" id="PTHR30023">
    <property type="entry name" value="D-ALANYL-D-ALANINE CARBOXYPEPTIDASE"/>
    <property type="match status" value="1"/>
</dbReference>
<accession>A0A1X0CSY9</accession>
<dbReference type="InterPro" id="IPR012338">
    <property type="entry name" value="Beta-lactam/transpept-like"/>
</dbReference>
<gene>
    <name evidence="3" type="ORF">BST26_20470</name>
</gene>
<comment type="caution">
    <text evidence="3">The sequence shown here is derived from an EMBL/GenBank/DDBJ whole genome shotgun (WGS) entry which is preliminary data.</text>
</comment>
<reference evidence="3 4" key="1">
    <citation type="submission" date="2016-12" db="EMBL/GenBank/DDBJ databases">
        <title>The new phylogeny of genus Mycobacterium.</title>
        <authorList>
            <person name="Tortoli E."/>
            <person name="Trovato A."/>
            <person name="Cirillo D.M."/>
        </authorList>
    </citation>
    <scope>NUCLEOTIDE SEQUENCE [LARGE SCALE GENOMIC DNA]</scope>
    <source>
        <strain evidence="3 4">DSM 45130</strain>
    </source>
</reference>
<protein>
    <submittedName>
        <fullName evidence="3">D-alanyl-D-alanine carboxypeptidase/D-alanyl-D-alanine-endopeptidase</fullName>
    </submittedName>
</protein>